<accession>A0ABV8SHC5</accession>
<dbReference type="Pfam" id="PF00144">
    <property type="entry name" value="Beta-lactamase"/>
    <property type="match status" value="1"/>
</dbReference>
<evidence type="ECO:0000259" key="2">
    <source>
        <dbReference type="Pfam" id="PF00144"/>
    </source>
</evidence>
<protein>
    <submittedName>
        <fullName evidence="3">Serine hydrolase domain-containing protein</fullName>
        <ecNumber evidence="3">3.-.-.-</ecNumber>
    </submittedName>
</protein>
<dbReference type="EMBL" id="JBHSED010000065">
    <property type="protein sequence ID" value="MFC4306670.1"/>
    <property type="molecule type" value="Genomic_DNA"/>
</dbReference>
<evidence type="ECO:0000256" key="1">
    <source>
        <dbReference type="SAM" id="SignalP"/>
    </source>
</evidence>
<feature type="domain" description="Beta-lactamase-related" evidence="2">
    <location>
        <begin position="60"/>
        <end position="290"/>
    </location>
</feature>
<gene>
    <name evidence="3" type="ORF">ACFO1S_24935</name>
</gene>
<dbReference type="Gene3D" id="3.40.710.10">
    <property type="entry name" value="DD-peptidase/beta-lactamase superfamily"/>
    <property type="match status" value="1"/>
</dbReference>
<dbReference type="EC" id="3.-.-.-" evidence="3"/>
<proteinExistence type="predicted"/>
<evidence type="ECO:0000313" key="3">
    <source>
        <dbReference type="EMBL" id="MFC4306670.1"/>
    </source>
</evidence>
<dbReference type="InterPro" id="IPR012338">
    <property type="entry name" value="Beta-lactam/transpept-like"/>
</dbReference>
<dbReference type="InterPro" id="IPR001466">
    <property type="entry name" value="Beta-lactam-related"/>
</dbReference>
<name>A0ABV8SHC5_9BACL</name>
<keyword evidence="1" id="KW-0732">Signal</keyword>
<organism evidence="3 4">
    <name type="scientific">Cohnella boryungensis</name>
    <dbReference type="NCBI Taxonomy" id="768479"/>
    <lineage>
        <taxon>Bacteria</taxon>
        <taxon>Bacillati</taxon>
        <taxon>Bacillota</taxon>
        <taxon>Bacilli</taxon>
        <taxon>Bacillales</taxon>
        <taxon>Paenibacillaceae</taxon>
        <taxon>Cohnella</taxon>
    </lineage>
</organism>
<keyword evidence="3" id="KW-0378">Hydrolase</keyword>
<comment type="caution">
    <text evidence="3">The sequence shown here is derived from an EMBL/GenBank/DDBJ whole genome shotgun (WGS) entry which is preliminary data.</text>
</comment>
<evidence type="ECO:0000313" key="4">
    <source>
        <dbReference type="Proteomes" id="UP001595755"/>
    </source>
</evidence>
<dbReference type="Proteomes" id="UP001595755">
    <property type="component" value="Unassembled WGS sequence"/>
</dbReference>
<sequence>MNDNKKRTRRTYGILAALLALSLTGEAGAYAQLQSAALVGADAYTSGSRDTKEVEAFLDGFFAQDAVQQKAGAVAVSIVRDGKTLVSKGYGIIDQTSKSPVDANRTVFRIASVSKVFTAVAAMQLVEQGKMSLQDNIEKYLDGYEIVNPFDTPVTIEHLLTHTTGFEAREPSDASYVTDPSFEPVSLNKSIFDVFPPVVREPGTSYMYDNFATRLLGYIVQQASGESFGSYVQQHIFDPLGMNSSSYTLTEELANRLATSYDPANEALPLYDLSPREWPEGSMVSTASDMDLK</sequence>
<feature type="signal peptide" evidence="1">
    <location>
        <begin position="1"/>
        <end position="31"/>
    </location>
</feature>
<dbReference type="PANTHER" id="PTHR46825">
    <property type="entry name" value="D-ALANYL-D-ALANINE-CARBOXYPEPTIDASE/ENDOPEPTIDASE AMPH"/>
    <property type="match status" value="1"/>
</dbReference>
<dbReference type="GO" id="GO:0016787">
    <property type="term" value="F:hydrolase activity"/>
    <property type="evidence" value="ECO:0007669"/>
    <property type="project" value="UniProtKB-KW"/>
</dbReference>
<dbReference type="RefSeq" id="WP_204602307.1">
    <property type="nucleotide sequence ID" value="NZ_JBHSED010000065.1"/>
</dbReference>
<dbReference type="SUPFAM" id="SSF56601">
    <property type="entry name" value="beta-lactamase/transpeptidase-like"/>
    <property type="match status" value="1"/>
</dbReference>
<dbReference type="InterPro" id="IPR050491">
    <property type="entry name" value="AmpC-like"/>
</dbReference>
<keyword evidence="4" id="KW-1185">Reference proteome</keyword>
<reference evidence="4" key="1">
    <citation type="journal article" date="2019" name="Int. J. Syst. Evol. Microbiol.">
        <title>The Global Catalogue of Microorganisms (GCM) 10K type strain sequencing project: providing services to taxonomists for standard genome sequencing and annotation.</title>
        <authorList>
            <consortium name="The Broad Institute Genomics Platform"/>
            <consortium name="The Broad Institute Genome Sequencing Center for Infectious Disease"/>
            <person name="Wu L."/>
            <person name="Ma J."/>
        </authorList>
    </citation>
    <scope>NUCLEOTIDE SEQUENCE [LARGE SCALE GENOMIC DNA]</scope>
    <source>
        <strain evidence="4">CGMCC 4.1641</strain>
    </source>
</reference>
<dbReference type="PANTHER" id="PTHR46825:SF9">
    <property type="entry name" value="BETA-LACTAMASE-RELATED DOMAIN-CONTAINING PROTEIN"/>
    <property type="match status" value="1"/>
</dbReference>
<feature type="chain" id="PRO_5046477625" evidence="1">
    <location>
        <begin position="32"/>
        <end position="293"/>
    </location>
</feature>